<dbReference type="Proteomes" id="UP000321685">
    <property type="component" value="Unassembled WGS sequence"/>
</dbReference>
<evidence type="ECO:0000313" key="3">
    <source>
        <dbReference type="EMBL" id="GEL26751.1"/>
    </source>
</evidence>
<dbReference type="Pfam" id="PF08327">
    <property type="entry name" value="AHSA1"/>
    <property type="match status" value="1"/>
</dbReference>
<keyword evidence="4" id="KW-1185">Reference proteome</keyword>
<evidence type="ECO:0000313" key="4">
    <source>
        <dbReference type="Proteomes" id="UP000321685"/>
    </source>
</evidence>
<dbReference type="RefSeq" id="WP_147115364.1">
    <property type="nucleotide sequence ID" value="NZ_BJVJ01000109.1"/>
</dbReference>
<evidence type="ECO:0000259" key="2">
    <source>
        <dbReference type="Pfam" id="PF08327"/>
    </source>
</evidence>
<feature type="domain" description="Activator of Hsp90 ATPase homologue 1/2-like C-terminal" evidence="2">
    <location>
        <begin position="23"/>
        <end position="131"/>
    </location>
</feature>
<comment type="similarity">
    <text evidence="1">Belongs to the AHA1 family.</text>
</comment>
<sequence>MSEPELGPVAGRWALRLERRYPHPVEKVWRAVTQPAHLAQWFPSTVEVDLWVGGAMTFGFGPDLVVTGEVVECDPPRVFAFTWDTDELRFELEPDGDGTRFVLVTTFDDRYGAASYAAGWETCLHALAPVLTGEPVPPSGRAVARHEELVARFGLDRPERRDGPAGWSVRWERQLTCPAEVVWDLFLGGLAGPAVGEEFRAQEVVRGTVTEVERPRVLAFDVAPAEPGDTVRLELGEGTGHGARLVLTVTGADAAERDAAVDRWGAGAVAHVAEQASTWAHSHA</sequence>
<name>A0A511DPL0_9PSEU</name>
<dbReference type="InterPro" id="IPR013538">
    <property type="entry name" value="ASHA1/2-like_C"/>
</dbReference>
<evidence type="ECO:0000256" key="1">
    <source>
        <dbReference type="ARBA" id="ARBA00006817"/>
    </source>
</evidence>
<reference evidence="3 4" key="1">
    <citation type="submission" date="2019-07" db="EMBL/GenBank/DDBJ databases">
        <title>Whole genome shotgun sequence of Pseudonocardia sulfidoxydans NBRC 16205.</title>
        <authorList>
            <person name="Hosoyama A."/>
            <person name="Uohara A."/>
            <person name="Ohji S."/>
            <person name="Ichikawa N."/>
        </authorList>
    </citation>
    <scope>NUCLEOTIDE SEQUENCE [LARGE SCALE GENOMIC DNA]</scope>
    <source>
        <strain evidence="3 4">NBRC 16205</strain>
    </source>
</reference>
<accession>A0A511DPL0</accession>
<protein>
    <recommendedName>
        <fullName evidence="2">Activator of Hsp90 ATPase homologue 1/2-like C-terminal domain-containing protein</fullName>
    </recommendedName>
</protein>
<dbReference type="Gene3D" id="3.30.530.20">
    <property type="match status" value="2"/>
</dbReference>
<dbReference type="SUPFAM" id="SSF55961">
    <property type="entry name" value="Bet v1-like"/>
    <property type="match status" value="2"/>
</dbReference>
<proteinExistence type="inferred from homology"/>
<comment type="caution">
    <text evidence="3">The sequence shown here is derived from an EMBL/GenBank/DDBJ whole genome shotgun (WGS) entry which is preliminary data.</text>
</comment>
<dbReference type="AlphaFoldDB" id="A0A511DPL0"/>
<dbReference type="CDD" id="cd08899">
    <property type="entry name" value="SRPBCC_CalC_Aha1-like_6"/>
    <property type="match status" value="1"/>
</dbReference>
<dbReference type="OrthoDB" id="9803476at2"/>
<organism evidence="3 4">
    <name type="scientific">Pseudonocardia sulfidoxydans NBRC 16205</name>
    <dbReference type="NCBI Taxonomy" id="1223511"/>
    <lineage>
        <taxon>Bacteria</taxon>
        <taxon>Bacillati</taxon>
        <taxon>Actinomycetota</taxon>
        <taxon>Actinomycetes</taxon>
        <taxon>Pseudonocardiales</taxon>
        <taxon>Pseudonocardiaceae</taxon>
        <taxon>Pseudonocardia</taxon>
    </lineage>
</organism>
<dbReference type="InterPro" id="IPR023393">
    <property type="entry name" value="START-like_dom_sf"/>
</dbReference>
<gene>
    <name evidence="3" type="ORF">PSU4_57050</name>
</gene>
<dbReference type="EMBL" id="BJVJ01000109">
    <property type="protein sequence ID" value="GEL26751.1"/>
    <property type="molecule type" value="Genomic_DNA"/>
</dbReference>